<gene>
    <name evidence="3" type="ORF">ASEP1449_LOCUS7407</name>
</gene>
<proteinExistence type="inferred from homology"/>
<comment type="similarity">
    <text evidence="1 2">Belongs to the phospholipid scramblase family.</text>
</comment>
<dbReference type="Pfam" id="PF03803">
    <property type="entry name" value="Scramblase"/>
    <property type="match status" value="1"/>
</dbReference>
<evidence type="ECO:0000256" key="1">
    <source>
        <dbReference type="ARBA" id="ARBA00005350"/>
    </source>
</evidence>
<reference evidence="3" key="1">
    <citation type="submission" date="2021-01" db="EMBL/GenBank/DDBJ databases">
        <authorList>
            <person name="Corre E."/>
            <person name="Pelletier E."/>
            <person name="Niang G."/>
            <person name="Scheremetjew M."/>
            <person name="Finn R."/>
            <person name="Kale V."/>
            <person name="Holt S."/>
            <person name="Cochrane G."/>
            <person name="Meng A."/>
            <person name="Brown T."/>
            <person name="Cohen L."/>
        </authorList>
    </citation>
    <scope>NUCLEOTIDE SEQUENCE</scope>
    <source>
        <strain evidence="3">CCMP2084</strain>
    </source>
</reference>
<dbReference type="InterPro" id="IPR005552">
    <property type="entry name" value="Scramblase"/>
</dbReference>
<organism evidence="3">
    <name type="scientific">Attheya septentrionalis</name>
    <dbReference type="NCBI Taxonomy" id="420275"/>
    <lineage>
        <taxon>Eukaryota</taxon>
        <taxon>Sar</taxon>
        <taxon>Stramenopiles</taxon>
        <taxon>Ochrophyta</taxon>
        <taxon>Bacillariophyta</taxon>
        <taxon>Coscinodiscophyceae</taxon>
        <taxon>Chaetocerotophycidae</taxon>
        <taxon>Chaetocerotales</taxon>
        <taxon>Attheyaceae</taxon>
        <taxon>Attheya</taxon>
    </lineage>
</organism>
<evidence type="ECO:0000313" key="3">
    <source>
        <dbReference type="EMBL" id="CAD9815581.1"/>
    </source>
</evidence>
<name>A0A7S2XQ53_9STRA</name>
<sequence>MNDYSAIRGQAPKPMTMNRLGDTDELVLAQTTMLCMRQGCCRPSINWVLQSADNYEPGSSPFELPNVGGWIHEESTFCQRCCCGGVPGCRETKFVQHAGYPPSELQQEDWSCCVIQTEPTSAELSHGDLQANIIATHEKEMSCSTGCACCACCGLAPYLLTKDETGLVLGETTFVCDECLCVPKFHVSDALGSVRYLLRPDTCCCGLCVMPRCGGPKGKCCRVPFLIRSPSTGDAVYSNAQEGKAQVTSLWSGLFNEACFKRRAYHIAFPANATPEERVVLMGSALLVDVAIYEQDDDNNDS</sequence>
<accession>A0A7S2XQ53</accession>
<evidence type="ECO:0000256" key="2">
    <source>
        <dbReference type="RuleBase" id="RU363116"/>
    </source>
</evidence>
<dbReference type="AlphaFoldDB" id="A0A7S2XQ53"/>
<dbReference type="EMBL" id="HBHQ01011036">
    <property type="protein sequence ID" value="CAD9815581.1"/>
    <property type="molecule type" value="Transcribed_RNA"/>
</dbReference>
<protein>
    <recommendedName>
        <fullName evidence="2">Phospholipid scramblase</fullName>
    </recommendedName>
</protein>
<dbReference type="GO" id="GO:0017128">
    <property type="term" value="F:phospholipid scramblase activity"/>
    <property type="evidence" value="ECO:0007669"/>
    <property type="project" value="InterPro"/>
</dbReference>